<dbReference type="EMBL" id="GGEC01067649">
    <property type="protein sequence ID" value="MBX48133.1"/>
    <property type="molecule type" value="Transcribed_RNA"/>
</dbReference>
<dbReference type="AlphaFoldDB" id="A0A2P2P085"/>
<reference evidence="1" key="1">
    <citation type="submission" date="2018-02" db="EMBL/GenBank/DDBJ databases">
        <title>Rhizophora mucronata_Transcriptome.</title>
        <authorList>
            <person name="Meera S.P."/>
            <person name="Sreeshan A."/>
            <person name="Augustine A."/>
        </authorList>
    </citation>
    <scope>NUCLEOTIDE SEQUENCE</scope>
    <source>
        <tissue evidence="1">Leaf</tissue>
    </source>
</reference>
<evidence type="ECO:0000313" key="1">
    <source>
        <dbReference type="EMBL" id="MBX48133.1"/>
    </source>
</evidence>
<accession>A0A2P2P085</accession>
<protein>
    <submittedName>
        <fullName evidence="1">Uncharacterized protein</fullName>
    </submittedName>
</protein>
<sequence length="77" mass="8990">MTKHLSSRTIGNAKSSFQLEVLQVLKRTPKMKRFWPFLSLTVECPNDPKRFLATEHAELIMMLYCINILSPMNQLDH</sequence>
<name>A0A2P2P085_RHIMU</name>
<organism evidence="1">
    <name type="scientific">Rhizophora mucronata</name>
    <name type="common">Asiatic mangrove</name>
    <dbReference type="NCBI Taxonomy" id="61149"/>
    <lineage>
        <taxon>Eukaryota</taxon>
        <taxon>Viridiplantae</taxon>
        <taxon>Streptophyta</taxon>
        <taxon>Embryophyta</taxon>
        <taxon>Tracheophyta</taxon>
        <taxon>Spermatophyta</taxon>
        <taxon>Magnoliopsida</taxon>
        <taxon>eudicotyledons</taxon>
        <taxon>Gunneridae</taxon>
        <taxon>Pentapetalae</taxon>
        <taxon>rosids</taxon>
        <taxon>fabids</taxon>
        <taxon>Malpighiales</taxon>
        <taxon>Rhizophoraceae</taxon>
        <taxon>Rhizophora</taxon>
    </lineage>
</organism>
<proteinExistence type="predicted"/>